<dbReference type="RefSeq" id="WP_191710260.1">
    <property type="nucleotide sequence ID" value="NZ_JACSPQ010000009.1"/>
</dbReference>
<keyword evidence="3" id="KW-0472">Membrane</keyword>
<comment type="subcellular location">
    <subcellularLocation>
        <location evidence="1">Cell envelope</location>
    </subcellularLocation>
</comment>
<dbReference type="PANTHER" id="PTHR32347:SF23">
    <property type="entry name" value="BLL5650 PROTEIN"/>
    <property type="match status" value="1"/>
</dbReference>
<sequence>MKEETDEKKQPAGENIELYSRESSSDMLGDMPNWLIHTGSYIVYGLIIVLLAGSYVFKYPDVVTTDISIDDFSKTEWIMANEDGIIDDFFVTDGEKVKRNDTLGIIRNTASLGDVKKFCKVLTRVEWFYRTDDPSLLDDYPFDLIMGEMSSSYEQFTEAVRANVFASKYNAYDYRRNYLKQEIRILMKDSTNNELAILNARRNLFEMELEHKMETAKNKRLLELAYERMVNSLKSWENRYLIKSTNDGRVLLGKGWSINNRVAVGDTICSVISEYKGHPKGHIKLNQHQVADIAQGDKVNIELSKYPTHTYGYLIGEVSSVTYVPSSKNYAVEVELTNGMYTTSKYEIDYEVGLAGQAEIVTSSRSILSRIFGPIYQLLK</sequence>
<proteinExistence type="predicted"/>
<keyword evidence="3" id="KW-0812">Transmembrane</keyword>
<dbReference type="InterPro" id="IPR050465">
    <property type="entry name" value="UPF0194_transport"/>
</dbReference>
<feature type="transmembrane region" description="Helical" evidence="3">
    <location>
        <begin position="34"/>
        <end position="57"/>
    </location>
</feature>
<comment type="caution">
    <text evidence="4">The sequence shown here is derived from an EMBL/GenBank/DDBJ whole genome shotgun (WGS) entry which is preliminary data.</text>
</comment>
<dbReference type="PANTHER" id="PTHR32347">
    <property type="entry name" value="EFFLUX SYSTEM COMPONENT YKNX-RELATED"/>
    <property type="match status" value="1"/>
</dbReference>
<evidence type="ECO:0000313" key="5">
    <source>
        <dbReference type="Proteomes" id="UP000616346"/>
    </source>
</evidence>
<evidence type="ECO:0000256" key="3">
    <source>
        <dbReference type="SAM" id="Phobius"/>
    </source>
</evidence>
<keyword evidence="5" id="KW-1185">Reference proteome</keyword>
<evidence type="ECO:0000313" key="4">
    <source>
        <dbReference type="EMBL" id="MBD8002334.1"/>
    </source>
</evidence>
<name>A0ABR8VC27_9BACT</name>
<organism evidence="4 5">
    <name type="scientific">Phocaeicola faecium</name>
    <dbReference type="NCBI Taxonomy" id="2762213"/>
    <lineage>
        <taxon>Bacteria</taxon>
        <taxon>Pseudomonadati</taxon>
        <taxon>Bacteroidota</taxon>
        <taxon>Bacteroidia</taxon>
        <taxon>Bacteroidales</taxon>
        <taxon>Bacteroidaceae</taxon>
        <taxon>Phocaeicola</taxon>
    </lineage>
</organism>
<dbReference type="Gene3D" id="2.40.30.170">
    <property type="match status" value="1"/>
</dbReference>
<dbReference type="PRINTS" id="PR01490">
    <property type="entry name" value="RTXTOXIND"/>
</dbReference>
<dbReference type="EMBL" id="JACSPQ010000009">
    <property type="protein sequence ID" value="MBD8002334.1"/>
    <property type="molecule type" value="Genomic_DNA"/>
</dbReference>
<gene>
    <name evidence="4" type="ORF">H9626_08940</name>
</gene>
<dbReference type="Proteomes" id="UP000616346">
    <property type="component" value="Unassembled WGS sequence"/>
</dbReference>
<reference evidence="4 5" key="1">
    <citation type="submission" date="2020-08" db="EMBL/GenBank/DDBJ databases">
        <title>A Genomic Blueprint of the Chicken Gut Microbiome.</title>
        <authorList>
            <person name="Gilroy R."/>
            <person name="Ravi A."/>
            <person name="Getino M."/>
            <person name="Pursley I."/>
            <person name="Horton D.L."/>
            <person name="Alikhan N.-F."/>
            <person name="Baker D."/>
            <person name="Gharbi K."/>
            <person name="Hall N."/>
            <person name="Watson M."/>
            <person name="Adriaenssens E.M."/>
            <person name="Foster-Nyarko E."/>
            <person name="Jarju S."/>
            <person name="Secka A."/>
            <person name="Antonio M."/>
            <person name="Oren A."/>
            <person name="Chaudhuri R."/>
            <person name="La Ragione R.M."/>
            <person name="Hildebrand F."/>
            <person name="Pallen M.J."/>
        </authorList>
    </citation>
    <scope>NUCLEOTIDE SEQUENCE [LARGE SCALE GENOMIC DNA]</scope>
    <source>
        <strain evidence="4 5">Sa1YUN3</strain>
    </source>
</reference>
<accession>A0ABR8VC27</accession>
<keyword evidence="2" id="KW-0175">Coiled coil</keyword>
<evidence type="ECO:0000256" key="2">
    <source>
        <dbReference type="ARBA" id="ARBA00023054"/>
    </source>
</evidence>
<protein>
    <submittedName>
        <fullName evidence="4">HlyD family efflux transporter periplasmic adaptor subunit</fullName>
    </submittedName>
</protein>
<evidence type="ECO:0000256" key="1">
    <source>
        <dbReference type="ARBA" id="ARBA00004196"/>
    </source>
</evidence>
<keyword evidence="3" id="KW-1133">Transmembrane helix</keyword>